<dbReference type="RefSeq" id="WP_066535361.1">
    <property type="nucleotide sequence ID" value="NZ_CAJTCQ010000004.1"/>
</dbReference>
<dbReference type="InterPro" id="IPR015991">
    <property type="entry name" value="TatD/YcfH-like"/>
</dbReference>
<evidence type="ECO:0000256" key="2">
    <source>
        <dbReference type="ARBA" id="ARBA00022801"/>
    </source>
</evidence>
<dbReference type="Pfam" id="PF01026">
    <property type="entry name" value="TatD_DNase"/>
    <property type="match status" value="1"/>
</dbReference>
<keyword evidence="6" id="KW-1185">Reference proteome</keyword>
<dbReference type="KEGG" id="amur:ADH66_04120"/>
<dbReference type="GO" id="GO:0046872">
    <property type="term" value="F:metal ion binding"/>
    <property type="evidence" value="ECO:0007669"/>
    <property type="project" value="UniProtKB-KW"/>
</dbReference>
<dbReference type="GO" id="GO:0005829">
    <property type="term" value="C:cytosol"/>
    <property type="evidence" value="ECO:0007669"/>
    <property type="project" value="TreeGrafter"/>
</dbReference>
<feature type="binding site" evidence="3">
    <location>
        <position position="101"/>
    </location>
    <ligand>
        <name>a divalent metal cation</name>
        <dbReference type="ChEBI" id="CHEBI:60240"/>
        <label>1</label>
    </ligand>
</feature>
<reference evidence="5 7" key="3">
    <citation type="submission" date="2020-11" db="EMBL/GenBank/DDBJ databases">
        <title>Closed and high quality bacterial genomes of the OMM12 community.</title>
        <authorList>
            <person name="Marbouty M."/>
            <person name="Lamy-Besnier Q."/>
            <person name="Debarbieux L."/>
            <person name="Koszul R."/>
        </authorList>
    </citation>
    <scope>NUCLEOTIDE SEQUENCE [LARGE SCALE GENOMIC DNA]</scope>
    <source>
        <strain evidence="5 7">KB18</strain>
    </source>
</reference>
<dbReference type="PANTHER" id="PTHR46124">
    <property type="entry name" value="D-AMINOACYL-TRNA DEACYLASE"/>
    <property type="match status" value="1"/>
</dbReference>
<dbReference type="EMBL" id="CP021422">
    <property type="protein sequence ID" value="ASB39907.1"/>
    <property type="molecule type" value="Genomic_DNA"/>
</dbReference>
<organism evidence="5 7">
    <name type="scientific">Acutalibacter muris</name>
    <dbReference type="NCBI Taxonomy" id="1796620"/>
    <lineage>
        <taxon>Bacteria</taxon>
        <taxon>Bacillati</taxon>
        <taxon>Bacillota</taxon>
        <taxon>Clostridia</taxon>
        <taxon>Eubacteriales</taxon>
        <taxon>Acutalibacteraceae</taxon>
        <taxon>Acutalibacter</taxon>
    </lineage>
</organism>
<dbReference type="EMBL" id="CP065321">
    <property type="protein sequence ID" value="QQR29196.1"/>
    <property type="molecule type" value="Genomic_DNA"/>
</dbReference>
<evidence type="ECO:0000313" key="7">
    <source>
        <dbReference type="Proteomes" id="UP000596035"/>
    </source>
</evidence>
<dbReference type="NCBIfam" id="TIGR00010">
    <property type="entry name" value="YchF/TatD family DNA exonuclease"/>
    <property type="match status" value="1"/>
</dbReference>
<dbReference type="SUPFAM" id="SSF51556">
    <property type="entry name" value="Metallo-dependent hydrolases"/>
    <property type="match status" value="1"/>
</dbReference>
<feature type="binding site" evidence="3">
    <location>
        <position position="13"/>
    </location>
    <ligand>
        <name>a divalent metal cation</name>
        <dbReference type="ChEBI" id="CHEBI:60240"/>
        <label>1</label>
    </ligand>
</feature>
<proteinExistence type="predicted"/>
<dbReference type="AlphaFoldDB" id="A0A1Z2XNB3"/>
<evidence type="ECO:0000313" key="4">
    <source>
        <dbReference type="EMBL" id="ASB39907.1"/>
    </source>
</evidence>
<dbReference type="Proteomes" id="UP000596035">
    <property type="component" value="Chromosome"/>
</dbReference>
<accession>A0A1Z2XNB3</accession>
<dbReference type="PROSITE" id="PS01091">
    <property type="entry name" value="TATD_3"/>
    <property type="match status" value="1"/>
</dbReference>
<dbReference type="Gene3D" id="3.20.20.140">
    <property type="entry name" value="Metal-dependent hydrolases"/>
    <property type="match status" value="1"/>
</dbReference>
<reference evidence="4" key="1">
    <citation type="journal article" date="2017" name="Genome Announc.">
        <title>High-Quality Whole-Genome Sequences of the Oligo-Mouse-Microbiota Bacterial Community.</title>
        <authorList>
            <person name="Garzetti D."/>
            <person name="Brugiroux S."/>
            <person name="Bunk B."/>
            <person name="Pukall R."/>
            <person name="McCoy K.D."/>
            <person name="Macpherson A.J."/>
            <person name="Stecher B."/>
        </authorList>
    </citation>
    <scope>NUCLEOTIDE SEQUENCE</scope>
    <source>
        <strain evidence="4">KB18</strain>
    </source>
</reference>
<dbReference type="FunFam" id="3.20.20.140:FF:000005">
    <property type="entry name" value="TatD family hydrolase"/>
    <property type="match status" value="1"/>
</dbReference>
<reference evidence="6" key="2">
    <citation type="submission" date="2017-05" db="EMBL/GenBank/DDBJ databases">
        <title>Improved OligoMM genomes.</title>
        <authorList>
            <person name="Garzetti D."/>
        </authorList>
    </citation>
    <scope>NUCLEOTIDE SEQUENCE [LARGE SCALE GENOMIC DNA]</scope>
    <source>
        <strain evidence="6">KB18</strain>
    </source>
</reference>
<dbReference type="InterPro" id="IPR018228">
    <property type="entry name" value="DNase_TatD-rel_CS"/>
</dbReference>
<keyword evidence="2 5" id="KW-0378">Hydrolase</keyword>
<evidence type="ECO:0000313" key="5">
    <source>
        <dbReference type="EMBL" id="QQR29196.1"/>
    </source>
</evidence>
<feature type="binding site" evidence="3">
    <location>
        <position position="160"/>
    </location>
    <ligand>
        <name>a divalent metal cation</name>
        <dbReference type="ChEBI" id="CHEBI:60240"/>
        <label>2</label>
    </ligand>
</feature>
<dbReference type="CDD" id="cd01310">
    <property type="entry name" value="TatD_DNAse"/>
    <property type="match status" value="1"/>
</dbReference>
<dbReference type="PIRSF" id="PIRSF005902">
    <property type="entry name" value="DNase_TatD"/>
    <property type="match status" value="1"/>
</dbReference>
<protein>
    <submittedName>
        <fullName evidence="4">TatD family deoxyribonuclease</fullName>
    </submittedName>
    <submittedName>
        <fullName evidence="5">TatD family hydrolase</fullName>
    </submittedName>
</protein>
<feature type="binding site" evidence="3">
    <location>
        <position position="15"/>
    </location>
    <ligand>
        <name>a divalent metal cation</name>
        <dbReference type="ChEBI" id="CHEBI:60240"/>
        <label>1</label>
    </ligand>
</feature>
<sequence>MGPGEYLEIYDSHAHYDDKAFDSDRAWLLEKQLPLSGVRCVINMGTRLLTCASTVGLSDLNPYIFAAVGIHPEEIDDTLPENWLECLRVWLENGDAVAVGEIGLDYHWPDSAPRERQREVFAAQLALAKELNYPVCVHDRDAHQDVLALLREYRPQGVVHCFSGSAEMAREIVDLGMYIGIGGAVTFKNAKKILRVAESIPLDRLLLETDAPYMAPEPYRGKRCDSSLIPHTAAKIAELRGIATREVLEASNANIRRLFRLEGRVPRASAPSPLAY</sequence>
<gene>
    <name evidence="4" type="ORF">ADH66_04120</name>
    <name evidence="5" type="ORF">I5Q82_14185</name>
</gene>
<name>A0A1Z2XNB3_9FIRM</name>
<evidence type="ECO:0000256" key="1">
    <source>
        <dbReference type="ARBA" id="ARBA00022723"/>
    </source>
</evidence>
<feature type="binding site" evidence="3">
    <location>
        <position position="210"/>
    </location>
    <ligand>
        <name>a divalent metal cation</name>
        <dbReference type="ChEBI" id="CHEBI:60240"/>
        <label>1</label>
    </ligand>
</feature>
<dbReference type="GO" id="GO:0016788">
    <property type="term" value="F:hydrolase activity, acting on ester bonds"/>
    <property type="evidence" value="ECO:0007669"/>
    <property type="project" value="InterPro"/>
</dbReference>
<keyword evidence="1 3" id="KW-0479">Metal-binding</keyword>
<feature type="binding site" evidence="3">
    <location>
        <position position="138"/>
    </location>
    <ligand>
        <name>a divalent metal cation</name>
        <dbReference type="ChEBI" id="CHEBI:60240"/>
        <label>2</label>
    </ligand>
</feature>
<dbReference type="InterPro" id="IPR001130">
    <property type="entry name" value="TatD-like"/>
</dbReference>
<evidence type="ECO:0000256" key="3">
    <source>
        <dbReference type="PIRSR" id="PIRSR005902-1"/>
    </source>
</evidence>
<dbReference type="PANTHER" id="PTHR46124:SF2">
    <property type="entry name" value="D-AMINOACYL-TRNA DEACYLASE"/>
    <property type="match status" value="1"/>
</dbReference>
<dbReference type="InterPro" id="IPR032466">
    <property type="entry name" value="Metal_Hydrolase"/>
</dbReference>
<dbReference type="Proteomes" id="UP000196710">
    <property type="component" value="Chromosome"/>
</dbReference>
<evidence type="ECO:0000313" key="6">
    <source>
        <dbReference type="Proteomes" id="UP000196710"/>
    </source>
</evidence>
<dbReference type="GO" id="GO:0004536">
    <property type="term" value="F:DNA nuclease activity"/>
    <property type="evidence" value="ECO:0007669"/>
    <property type="project" value="InterPro"/>
</dbReference>